<evidence type="ECO:0000256" key="3">
    <source>
        <dbReference type="ARBA" id="ARBA00022692"/>
    </source>
</evidence>
<sequence length="410" mass="44288">MKFIETLLTALSALAAHKLRSFLTMLGIIIGVSSVVVMMGLGGGAQKQVEAQLDSMGTNMLLVRGPSRQDRGVSQGAGGVATLQKADARFIAEEVQGVRYAAPWISGSVQVVSGNSNWSTRVNGITADYLKIHNWHLAYDQDIDLLQFRANGKDVVIGSTVAEELFGQDNPLGQQIRINKVPFTVQGVLESKGEDARGSDQDDIMMIPIQTARKSLFGARRGLPTAVDAIWVQVTDLDTMDWVSGEVNALLEQRYRIKPGSNASFRITNMTERLKMRAEAGQVFNSLLAGVACVSLLVGGIGIMNIMLVSVTERTREIGVRLALGARQADVLAQFLIEAIVLCGIGGLLGIGVAVIGLFGAEYLTGLPVYIEWWISIVSVLFSALIGLFFGFYPARKASRLNPVDALRYD</sequence>
<feature type="transmembrane region" description="Helical" evidence="7">
    <location>
        <begin position="25"/>
        <end position="45"/>
    </location>
</feature>
<feature type="transmembrane region" description="Helical" evidence="7">
    <location>
        <begin position="373"/>
        <end position="393"/>
    </location>
</feature>
<comment type="similarity">
    <text evidence="6">Belongs to the ABC-4 integral membrane protein family.</text>
</comment>
<dbReference type="eggNOG" id="COG0577">
    <property type="taxonomic scope" value="Bacteria"/>
</dbReference>
<comment type="caution">
    <text evidence="10">The sequence shown here is derived from an EMBL/GenBank/DDBJ whole genome shotgun (WGS) entry which is preliminary data.</text>
</comment>
<keyword evidence="4 7" id="KW-1133">Transmembrane helix</keyword>
<dbReference type="RefSeq" id="WP_034873208.1">
    <property type="nucleotide sequence ID" value="NZ_JOKG01000001.1"/>
</dbReference>
<evidence type="ECO:0000256" key="1">
    <source>
        <dbReference type="ARBA" id="ARBA00004651"/>
    </source>
</evidence>
<accession>A0A081NBW8</accession>
<dbReference type="InterPro" id="IPR025857">
    <property type="entry name" value="MacB_PCD"/>
</dbReference>
<dbReference type="Pfam" id="PF02687">
    <property type="entry name" value="FtsX"/>
    <property type="match status" value="1"/>
</dbReference>
<proteinExistence type="inferred from homology"/>
<evidence type="ECO:0000256" key="7">
    <source>
        <dbReference type="SAM" id="Phobius"/>
    </source>
</evidence>
<evidence type="ECO:0000313" key="11">
    <source>
        <dbReference type="Proteomes" id="UP000028006"/>
    </source>
</evidence>
<evidence type="ECO:0000259" key="9">
    <source>
        <dbReference type="Pfam" id="PF12704"/>
    </source>
</evidence>
<comment type="subcellular location">
    <subcellularLocation>
        <location evidence="1">Cell membrane</location>
        <topology evidence="1">Multi-pass membrane protein</topology>
    </subcellularLocation>
</comment>
<dbReference type="InterPro" id="IPR050250">
    <property type="entry name" value="Macrolide_Exporter_MacB"/>
</dbReference>
<dbReference type="AlphaFoldDB" id="A0A081NBW8"/>
<evidence type="ECO:0008006" key="12">
    <source>
        <dbReference type="Google" id="ProtNLM"/>
    </source>
</evidence>
<keyword evidence="2" id="KW-1003">Cell membrane</keyword>
<dbReference type="Proteomes" id="UP000028006">
    <property type="component" value="Unassembled WGS sequence"/>
</dbReference>
<evidence type="ECO:0000256" key="2">
    <source>
        <dbReference type="ARBA" id="ARBA00022475"/>
    </source>
</evidence>
<evidence type="ECO:0000256" key="4">
    <source>
        <dbReference type="ARBA" id="ARBA00022989"/>
    </source>
</evidence>
<evidence type="ECO:0000256" key="6">
    <source>
        <dbReference type="ARBA" id="ARBA00038076"/>
    </source>
</evidence>
<dbReference type="PANTHER" id="PTHR30572:SF4">
    <property type="entry name" value="ABC TRANSPORTER PERMEASE YTRF"/>
    <property type="match status" value="1"/>
</dbReference>
<feature type="domain" description="MacB-like periplasmic core" evidence="9">
    <location>
        <begin position="21"/>
        <end position="249"/>
    </location>
</feature>
<gene>
    <name evidence="10" type="ORF">GZ77_05480</name>
</gene>
<dbReference type="InterPro" id="IPR003838">
    <property type="entry name" value="ABC3_permease_C"/>
</dbReference>
<dbReference type="Pfam" id="PF12704">
    <property type="entry name" value="MacB_PCD"/>
    <property type="match status" value="1"/>
</dbReference>
<protein>
    <recommendedName>
        <fullName evidence="12">Multidrug ABC transporter substrate-binding protein</fullName>
    </recommendedName>
</protein>
<dbReference type="PANTHER" id="PTHR30572">
    <property type="entry name" value="MEMBRANE COMPONENT OF TRANSPORTER-RELATED"/>
    <property type="match status" value="1"/>
</dbReference>
<dbReference type="EMBL" id="JOKG01000001">
    <property type="protein sequence ID" value="KEQ15941.1"/>
    <property type="molecule type" value="Genomic_DNA"/>
</dbReference>
<name>A0A081NBW8_9GAMM</name>
<keyword evidence="11" id="KW-1185">Reference proteome</keyword>
<feature type="transmembrane region" description="Helical" evidence="7">
    <location>
        <begin position="283"/>
        <end position="311"/>
    </location>
</feature>
<keyword evidence="3 7" id="KW-0812">Transmembrane</keyword>
<dbReference type="GO" id="GO:0022857">
    <property type="term" value="F:transmembrane transporter activity"/>
    <property type="evidence" value="ECO:0007669"/>
    <property type="project" value="TreeGrafter"/>
</dbReference>
<evidence type="ECO:0000313" key="10">
    <source>
        <dbReference type="EMBL" id="KEQ15941.1"/>
    </source>
</evidence>
<reference evidence="10 11" key="1">
    <citation type="submission" date="2014-06" db="EMBL/GenBank/DDBJ databases">
        <title>Whole Genome Sequences of Three Symbiotic Endozoicomonas Bacteria.</title>
        <authorList>
            <person name="Neave M.J."/>
            <person name="Apprill A."/>
            <person name="Voolstra C.R."/>
        </authorList>
    </citation>
    <scope>NUCLEOTIDE SEQUENCE [LARGE SCALE GENOMIC DNA]</scope>
    <source>
        <strain evidence="10 11">LMG 24815</strain>
    </source>
</reference>
<evidence type="ECO:0000259" key="8">
    <source>
        <dbReference type="Pfam" id="PF02687"/>
    </source>
</evidence>
<feature type="domain" description="ABC3 transporter permease C-terminal" evidence="8">
    <location>
        <begin position="291"/>
        <end position="403"/>
    </location>
</feature>
<dbReference type="GO" id="GO:0005886">
    <property type="term" value="C:plasma membrane"/>
    <property type="evidence" value="ECO:0007669"/>
    <property type="project" value="UniProtKB-SubCell"/>
</dbReference>
<organism evidence="10 11">
    <name type="scientific">Endozoicomonas montiporae</name>
    <dbReference type="NCBI Taxonomy" id="1027273"/>
    <lineage>
        <taxon>Bacteria</taxon>
        <taxon>Pseudomonadati</taxon>
        <taxon>Pseudomonadota</taxon>
        <taxon>Gammaproteobacteria</taxon>
        <taxon>Oceanospirillales</taxon>
        <taxon>Endozoicomonadaceae</taxon>
        <taxon>Endozoicomonas</taxon>
    </lineage>
</organism>
<feature type="transmembrane region" description="Helical" evidence="7">
    <location>
        <begin position="331"/>
        <end position="361"/>
    </location>
</feature>
<keyword evidence="5 7" id="KW-0472">Membrane</keyword>
<evidence type="ECO:0000256" key="5">
    <source>
        <dbReference type="ARBA" id="ARBA00023136"/>
    </source>
</evidence>